<organism evidence="1">
    <name type="scientific">Lepeophtheirus salmonis</name>
    <name type="common">Salmon louse</name>
    <name type="synonym">Caligus salmonis</name>
    <dbReference type="NCBI Taxonomy" id="72036"/>
    <lineage>
        <taxon>Eukaryota</taxon>
        <taxon>Metazoa</taxon>
        <taxon>Ecdysozoa</taxon>
        <taxon>Arthropoda</taxon>
        <taxon>Crustacea</taxon>
        <taxon>Multicrustacea</taxon>
        <taxon>Hexanauplia</taxon>
        <taxon>Copepoda</taxon>
        <taxon>Siphonostomatoida</taxon>
        <taxon>Caligidae</taxon>
        <taxon>Lepeophtheirus</taxon>
    </lineage>
</organism>
<reference evidence="1" key="1">
    <citation type="submission" date="2014-05" db="EMBL/GenBank/DDBJ databases">
        <authorList>
            <person name="Chronopoulou M."/>
        </authorList>
    </citation>
    <scope>NUCLEOTIDE SEQUENCE</scope>
    <source>
        <tissue evidence="1">Whole organism</tissue>
    </source>
</reference>
<protein>
    <submittedName>
        <fullName evidence="1">Uncharacterized protein</fullName>
    </submittedName>
</protein>
<sequence length="45" mass="5469">MYFLKYNLLVELDKVFVLSGKVCFIMFLQYPEILLEQHQILIYIV</sequence>
<name>A0A0K2V738_LEPSM</name>
<evidence type="ECO:0000313" key="1">
    <source>
        <dbReference type="EMBL" id="CDW45962.1"/>
    </source>
</evidence>
<dbReference type="EMBL" id="HACA01028601">
    <property type="protein sequence ID" value="CDW45962.1"/>
    <property type="molecule type" value="Transcribed_RNA"/>
</dbReference>
<accession>A0A0K2V738</accession>
<dbReference type="AlphaFoldDB" id="A0A0K2V738"/>
<proteinExistence type="predicted"/>